<keyword evidence="4" id="KW-1185">Reference proteome</keyword>
<proteinExistence type="predicted"/>
<feature type="compositionally biased region" description="Acidic residues" evidence="1">
    <location>
        <begin position="42"/>
        <end position="55"/>
    </location>
</feature>
<feature type="non-terminal residue" evidence="3">
    <location>
        <position position="1"/>
    </location>
</feature>
<evidence type="ECO:0000256" key="2">
    <source>
        <dbReference type="SAM" id="SignalP"/>
    </source>
</evidence>
<protein>
    <submittedName>
        <fullName evidence="3">Uncharacterized protein</fullName>
    </submittedName>
</protein>
<feature type="signal peptide" evidence="2">
    <location>
        <begin position="1"/>
        <end position="21"/>
    </location>
</feature>
<accession>A0AAQ3T4A4</accession>
<gene>
    <name evidence="3" type="ORF">U9M48_014438</name>
</gene>
<dbReference type="Proteomes" id="UP001341281">
    <property type="component" value="Chromosome 03"/>
</dbReference>
<feature type="chain" id="PRO_5042965884" evidence="2">
    <location>
        <begin position="22"/>
        <end position="66"/>
    </location>
</feature>
<sequence>SLSGVAFQLLIWFFLIELTRSLFPESEHQEDDPEDPKYLPEENTDDQDSGDDEPDNIVTRDDWNED</sequence>
<reference evidence="3 4" key="1">
    <citation type="submission" date="2024-02" db="EMBL/GenBank/DDBJ databases">
        <title>High-quality chromosome-scale genome assembly of Pensacola bahiagrass (Paspalum notatum Flugge var. saurae).</title>
        <authorList>
            <person name="Vega J.M."/>
            <person name="Podio M."/>
            <person name="Orjuela J."/>
            <person name="Siena L.A."/>
            <person name="Pessino S.C."/>
            <person name="Combes M.C."/>
            <person name="Mariac C."/>
            <person name="Albertini E."/>
            <person name="Pupilli F."/>
            <person name="Ortiz J.P.A."/>
            <person name="Leblanc O."/>
        </authorList>
    </citation>
    <scope>NUCLEOTIDE SEQUENCE [LARGE SCALE GENOMIC DNA]</scope>
    <source>
        <strain evidence="3">R1</strain>
        <tissue evidence="3">Leaf</tissue>
    </source>
</reference>
<feature type="region of interest" description="Disordered" evidence="1">
    <location>
        <begin position="25"/>
        <end position="66"/>
    </location>
</feature>
<evidence type="ECO:0000313" key="4">
    <source>
        <dbReference type="Proteomes" id="UP001341281"/>
    </source>
</evidence>
<keyword evidence="2" id="KW-0732">Signal</keyword>
<name>A0AAQ3T4A4_PASNO</name>
<dbReference type="EMBL" id="CP144747">
    <property type="protein sequence ID" value="WVZ65004.1"/>
    <property type="molecule type" value="Genomic_DNA"/>
</dbReference>
<evidence type="ECO:0000313" key="3">
    <source>
        <dbReference type="EMBL" id="WVZ65004.1"/>
    </source>
</evidence>
<evidence type="ECO:0000256" key="1">
    <source>
        <dbReference type="SAM" id="MobiDB-lite"/>
    </source>
</evidence>
<organism evidence="3 4">
    <name type="scientific">Paspalum notatum var. saurae</name>
    <dbReference type="NCBI Taxonomy" id="547442"/>
    <lineage>
        <taxon>Eukaryota</taxon>
        <taxon>Viridiplantae</taxon>
        <taxon>Streptophyta</taxon>
        <taxon>Embryophyta</taxon>
        <taxon>Tracheophyta</taxon>
        <taxon>Spermatophyta</taxon>
        <taxon>Magnoliopsida</taxon>
        <taxon>Liliopsida</taxon>
        <taxon>Poales</taxon>
        <taxon>Poaceae</taxon>
        <taxon>PACMAD clade</taxon>
        <taxon>Panicoideae</taxon>
        <taxon>Andropogonodae</taxon>
        <taxon>Paspaleae</taxon>
        <taxon>Paspalinae</taxon>
        <taxon>Paspalum</taxon>
    </lineage>
</organism>
<dbReference type="AlphaFoldDB" id="A0AAQ3T4A4"/>